<dbReference type="InterPro" id="IPR043131">
    <property type="entry name" value="BCAT-like_N"/>
</dbReference>
<dbReference type="EMBL" id="FOPZ01000003">
    <property type="protein sequence ID" value="SFH42230.1"/>
    <property type="molecule type" value="Genomic_DNA"/>
</dbReference>
<dbReference type="GO" id="GO:0016829">
    <property type="term" value="F:lyase activity"/>
    <property type="evidence" value="ECO:0007669"/>
    <property type="project" value="UniProtKB-KW"/>
</dbReference>
<keyword evidence="3" id="KW-0808">Transferase</keyword>
<evidence type="ECO:0000256" key="2">
    <source>
        <dbReference type="SAM" id="MobiDB-lite"/>
    </source>
</evidence>
<dbReference type="Pfam" id="PF01063">
    <property type="entry name" value="Aminotran_4"/>
    <property type="match status" value="1"/>
</dbReference>
<evidence type="ECO:0000313" key="4">
    <source>
        <dbReference type="Proteomes" id="UP000323537"/>
    </source>
</evidence>
<feature type="compositionally biased region" description="Basic and acidic residues" evidence="2">
    <location>
        <begin position="333"/>
        <end position="366"/>
    </location>
</feature>
<organism evidence="3 4">
    <name type="scientific">Halorubrum aquaticum</name>
    <dbReference type="NCBI Taxonomy" id="387340"/>
    <lineage>
        <taxon>Archaea</taxon>
        <taxon>Methanobacteriati</taxon>
        <taxon>Methanobacteriota</taxon>
        <taxon>Stenosarchaea group</taxon>
        <taxon>Halobacteria</taxon>
        <taxon>Halobacteriales</taxon>
        <taxon>Haloferacaceae</taxon>
        <taxon>Halorubrum</taxon>
    </lineage>
</organism>
<dbReference type="InterPro" id="IPR043899">
    <property type="entry name" value="DUF5789"/>
</dbReference>
<protein>
    <submittedName>
        <fullName evidence="3">Branched-chain amino acid aminotransferase/4-amino-4-deoxychorismate lyase</fullName>
    </submittedName>
</protein>
<feature type="compositionally biased region" description="Polar residues" evidence="2">
    <location>
        <begin position="311"/>
        <end position="322"/>
    </location>
</feature>
<name>A0A1I2ZX27_9EURY</name>
<reference evidence="3 4" key="1">
    <citation type="submission" date="2016-10" db="EMBL/GenBank/DDBJ databases">
        <authorList>
            <person name="Varghese N."/>
            <person name="Submissions S."/>
        </authorList>
    </citation>
    <scope>NUCLEOTIDE SEQUENCE [LARGE SCALE GENOMIC DNA]</scope>
    <source>
        <strain evidence="3 4">CGMCC 1.6377</strain>
    </source>
</reference>
<dbReference type="CDD" id="cd00449">
    <property type="entry name" value="PLPDE_IV"/>
    <property type="match status" value="1"/>
</dbReference>
<dbReference type="GO" id="GO:0008483">
    <property type="term" value="F:transaminase activity"/>
    <property type="evidence" value="ECO:0007669"/>
    <property type="project" value="UniProtKB-KW"/>
</dbReference>
<dbReference type="InterPro" id="IPR036038">
    <property type="entry name" value="Aminotransferase-like"/>
</dbReference>
<evidence type="ECO:0000256" key="1">
    <source>
        <dbReference type="ARBA" id="ARBA00009320"/>
    </source>
</evidence>
<dbReference type="PANTHER" id="PTHR42743">
    <property type="entry name" value="AMINO-ACID AMINOTRANSFERASE"/>
    <property type="match status" value="1"/>
</dbReference>
<sequence length="532" mass="57995">MSGDPDRRYHVDGEVVPAGSATVHVEDRGFRYGDAARETARAYGGTVFRWDRHADRLARSCEALSIDHGLSDAELRDRIDETLEANGLSDAVCEVSVTRGRPANGSDRDGTADRFDPRVESDPTVVVAVRPLPRGGVGSDPVFDEPATLQTVKTRKTPERAVPADATTHARVNEVLARLELRVTGADEALLSDADGDVVGGADSTLFFTDGEGLETPSLDGPVVPRVVRTEVIDVAEEEGIPVEEGNYAPSEVREADEVFLANATWGIRPVRTVDGIAVDGEGEGVSGPLTTLLSRLFDRRVEAACYDGDTPQTRTDPSSRPQDYPARTRRSGMADDKSGRDKQAHDEERRQREREIAAELERGDETEPPVDASTLAYFETELESVEFPATGAEVVSAVGDREIESVVETYTIADLIPDAPAESFDSPAAVRNRIQRPTVATAMKRVVEAVARLPNAETSRSQREAYERTFRALADVDGDDDDEAIDAVADWIVDRVAEKERVPGSRDVRRQAAKVCRENGYAIRNDEWLGI</sequence>
<dbReference type="Gene3D" id="3.20.10.10">
    <property type="entry name" value="D-amino Acid Aminotransferase, subunit A, domain 2"/>
    <property type="match status" value="1"/>
</dbReference>
<dbReference type="Pfam" id="PF19102">
    <property type="entry name" value="DUF5789"/>
    <property type="match status" value="1"/>
</dbReference>
<accession>A0A1I2ZX27</accession>
<feature type="region of interest" description="Disordered" evidence="2">
    <location>
        <begin position="307"/>
        <end position="370"/>
    </location>
</feature>
<feature type="compositionally biased region" description="Basic and acidic residues" evidence="2">
    <location>
        <begin position="106"/>
        <end position="118"/>
    </location>
</feature>
<dbReference type="InterPro" id="IPR001544">
    <property type="entry name" value="Aminotrans_IV"/>
</dbReference>
<dbReference type="AlphaFoldDB" id="A0A1I2ZX27"/>
<feature type="region of interest" description="Disordered" evidence="2">
    <location>
        <begin position="99"/>
        <end position="118"/>
    </location>
</feature>
<dbReference type="InterPro" id="IPR043132">
    <property type="entry name" value="BCAT-like_C"/>
</dbReference>
<dbReference type="SUPFAM" id="SSF56752">
    <property type="entry name" value="D-aminoacid aminotransferase-like PLP-dependent enzymes"/>
    <property type="match status" value="1"/>
</dbReference>
<dbReference type="Gene3D" id="3.30.470.10">
    <property type="match status" value="1"/>
</dbReference>
<comment type="similarity">
    <text evidence="1">Belongs to the class-IV pyridoxal-phosphate-dependent aminotransferase family.</text>
</comment>
<dbReference type="InterPro" id="IPR050571">
    <property type="entry name" value="Class-IV_PLP-Dep_Aminotrnsfr"/>
</dbReference>
<dbReference type="Proteomes" id="UP000323537">
    <property type="component" value="Unassembled WGS sequence"/>
</dbReference>
<evidence type="ECO:0000313" key="3">
    <source>
        <dbReference type="EMBL" id="SFH42230.1"/>
    </source>
</evidence>
<keyword evidence="4" id="KW-1185">Reference proteome</keyword>
<keyword evidence="3" id="KW-0456">Lyase</keyword>
<proteinExistence type="inferred from homology"/>
<keyword evidence="3" id="KW-0032">Aminotransferase</keyword>
<dbReference type="PANTHER" id="PTHR42743:SF11">
    <property type="entry name" value="AMINODEOXYCHORISMATE LYASE"/>
    <property type="match status" value="1"/>
</dbReference>
<gene>
    <name evidence="3" type="ORF">SAMN04488066_103216</name>
</gene>
<dbReference type="GO" id="GO:0046394">
    <property type="term" value="P:carboxylic acid biosynthetic process"/>
    <property type="evidence" value="ECO:0007669"/>
    <property type="project" value="UniProtKB-ARBA"/>
</dbReference>